<reference evidence="3" key="2">
    <citation type="submission" date="2011-01" db="EMBL/GenBank/DDBJ databases">
        <title>The complete genome of Nitratifractor salsuginis DSM 16511.</title>
        <authorList>
            <consortium name="US DOE Joint Genome Institute (JGI-PGF)"/>
            <person name="Lucas S."/>
            <person name="Copeland A."/>
            <person name="Lapidus A."/>
            <person name="Bruce D."/>
            <person name="Goodwin L."/>
            <person name="Pitluck S."/>
            <person name="Kyrpides N."/>
            <person name="Mavromatis K."/>
            <person name="Ivanova N."/>
            <person name="Mikhailova N."/>
            <person name="Zeytun A."/>
            <person name="Detter J.C."/>
            <person name="Tapia R."/>
            <person name="Han C."/>
            <person name="Land M."/>
            <person name="Hauser L."/>
            <person name="Markowitz V."/>
            <person name="Cheng J.-F."/>
            <person name="Hugenholtz P."/>
            <person name="Woyke T."/>
            <person name="Wu D."/>
            <person name="Tindall B."/>
            <person name="Schuetze A."/>
            <person name="Brambilla E."/>
            <person name="Klenk H.-P."/>
            <person name="Eisen J.A."/>
        </authorList>
    </citation>
    <scope>NUCLEOTIDE SEQUENCE [LARGE SCALE GENOMIC DNA]</scope>
    <source>
        <strain evidence="3">DSM 16511 / JCM 12458 / E9I37-1</strain>
    </source>
</reference>
<evidence type="ECO:0000313" key="3">
    <source>
        <dbReference type="Proteomes" id="UP000008633"/>
    </source>
</evidence>
<dbReference type="eggNOG" id="ENOG5034BX4">
    <property type="taxonomic scope" value="Bacteria"/>
</dbReference>
<proteinExistence type="predicted"/>
<evidence type="ECO:0000313" key="2">
    <source>
        <dbReference type="EMBL" id="ADV46630.1"/>
    </source>
</evidence>
<dbReference type="Proteomes" id="UP000008633">
    <property type="component" value="Chromosome"/>
</dbReference>
<keyword evidence="1" id="KW-1133">Transmembrane helix</keyword>
<keyword evidence="3" id="KW-1185">Reference proteome</keyword>
<feature type="transmembrane region" description="Helical" evidence="1">
    <location>
        <begin position="58"/>
        <end position="81"/>
    </location>
</feature>
<dbReference type="RefSeq" id="WP_013554320.1">
    <property type="nucleotide sequence ID" value="NC_014935.1"/>
</dbReference>
<evidence type="ECO:0000256" key="1">
    <source>
        <dbReference type="SAM" id="Phobius"/>
    </source>
</evidence>
<dbReference type="OrthoDB" id="5349149at2"/>
<gene>
    <name evidence="2" type="ordered locus">Nitsa_1379</name>
</gene>
<name>E6WZB8_NITSE</name>
<dbReference type="AlphaFoldDB" id="E6WZB8"/>
<keyword evidence="1" id="KW-0472">Membrane</keyword>
<dbReference type="EMBL" id="CP002452">
    <property type="protein sequence ID" value="ADV46630.1"/>
    <property type="molecule type" value="Genomic_DNA"/>
</dbReference>
<protein>
    <recommendedName>
        <fullName evidence="4">Bll5565 protein</fullName>
    </recommendedName>
</protein>
<sequence length="195" mass="23019">MKDLLYKILLPIQYLLVFLFIVFEEFIWEGIAKPVAQYLASLGILQRLERLIAGVNRYVILVFFVLIFVAVELAGVTAGVLMVQGMFLPGLMIYALKIPIAAFTFWLFRVSREKLMSFAWFAWAYERLVYWIDRLKATKIYRRSLEIFGEIKIFLKKIKEELKELFFPESTGEGFVTRLKALYRKLKAEIRRNRL</sequence>
<accession>E6WZB8</accession>
<feature type="transmembrane region" description="Helical" evidence="1">
    <location>
        <begin position="6"/>
        <end position="23"/>
    </location>
</feature>
<keyword evidence="1" id="KW-0812">Transmembrane</keyword>
<reference evidence="2 3" key="1">
    <citation type="journal article" date="2011" name="Stand. Genomic Sci.">
        <title>Complete genome sequence of Nitratifractor salsuginis type strain (E9I37-1).</title>
        <authorList>
            <person name="Anderson I."/>
            <person name="Sikorski J."/>
            <person name="Zeytun A."/>
            <person name="Nolan M."/>
            <person name="Lapidus A."/>
            <person name="Lucas S."/>
            <person name="Hammon N."/>
            <person name="Deshpande S."/>
            <person name="Cheng J.F."/>
            <person name="Tapia R."/>
            <person name="Han C."/>
            <person name="Goodwin L."/>
            <person name="Pitluck S."/>
            <person name="Liolios K."/>
            <person name="Pagani I."/>
            <person name="Ivanova N."/>
            <person name="Huntemann M."/>
            <person name="Mavromatis K."/>
            <person name="Ovchinikova G."/>
            <person name="Pati A."/>
            <person name="Chen A."/>
            <person name="Palaniappan K."/>
            <person name="Land M."/>
            <person name="Hauser L."/>
            <person name="Brambilla E.M."/>
            <person name="Ngatchou-Djao O.D."/>
            <person name="Rohde M."/>
            <person name="Tindall B.J."/>
            <person name="Goker M."/>
            <person name="Detter J.C."/>
            <person name="Woyke T."/>
            <person name="Bristow J."/>
            <person name="Eisen J.A."/>
            <person name="Markowitz V."/>
            <person name="Hugenholtz P."/>
            <person name="Klenk H.P."/>
            <person name="Kyrpides N.C."/>
        </authorList>
    </citation>
    <scope>NUCLEOTIDE SEQUENCE [LARGE SCALE GENOMIC DNA]</scope>
    <source>
        <strain evidence="3">DSM 16511 / JCM 12458 / E9I37-1</strain>
    </source>
</reference>
<feature type="transmembrane region" description="Helical" evidence="1">
    <location>
        <begin position="87"/>
        <end position="108"/>
    </location>
</feature>
<dbReference type="KEGG" id="nsa:Nitsa_1379"/>
<organism evidence="2 3">
    <name type="scientific">Nitratifractor salsuginis (strain DSM 16511 / JCM 12458 / E9I37-1)</name>
    <dbReference type="NCBI Taxonomy" id="749222"/>
    <lineage>
        <taxon>Bacteria</taxon>
        <taxon>Pseudomonadati</taxon>
        <taxon>Campylobacterota</taxon>
        <taxon>Epsilonproteobacteria</taxon>
        <taxon>Campylobacterales</taxon>
        <taxon>Sulfurovaceae</taxon>
        <taxon>Nitratifractor</taxon>
    </lineage>
</organism>
<evidence type="ECO:0008006" key="4">
    <source>
        <dbReference type="Google" id="ProtNLM"/>
    </source>
</evidence>
<dbReference type="HOGENOM" id="CLU_1466580_0_0_7"/>